<dbReference type="Proteomes" id="UP001300012">
    <property type="component" value="Unassembled WGS sequence"/>
</dbReference>
<dbReference type="InterPro" id="IPR051801">
    <property type="entry name" value="GH28_Enzymes"/>
</dbReference>
<dbReference type="InterPro" id="IPR011050">
    <property type="entry name" value="Pectin_lyase_fold/virulence"/>
</dbReference>
<name>A0ABT1YMJ8_9BACL</name>
<comment type="caution">
    <text evidence="5">The sequence shown here is derived from an EMBL/GenBank/DDBJ whole genome shotgun (WGS) entry which is preliminary data.</text>
</comment>
<keyword evidence="2 4" id="KW-0378">Hydrolase</keyword>
<evidence type="ECO:0000313" key="6">
    <source>
        <dbReference type="Proteomes" id="UP001300012"/>
    </source>
</evidence>
<evidence type="ECO:0000256" key="2">
    <source>
        <dbReference type="ARBA" id="ARBA00022801"/>
    </source>
</evidence>
<dbReference type="InterPro" id="IPR006626">
    <property type="entry name" value="PbH1"/>
</dbReference>
<accession>A0ABT1YMJ8</accession>
<dbReference type="InterPro" id="IPR012334">
    <property type="entry name" value="Pectin_lyas_fold"/>
</dbReference>
<dbReference type="RefSeq" id="WP_258215963.1">
    <property type="nucleotide sequence ID" value="NZ_JANQBD010000019.1"/>
</dbReference>
<keyword evidence="6" id="KW-1185">Reference proteome</keyword>
<proteinExistence type="inferred from homology"/>
<dbReference type="SUPFAM" id="SSF51126">
    <property type="entry name" value="Pectin lyase-like"/>
    <property type="match status" value="1"/>
</dbReference>
<dbReference type="SMART" id="SM00710">
    <property type="entry name" value="PbH1"/>
    <property type="match status" value="5"/>
</dbReference>
<keyword evidence="3 4" id="KW-0326">Glycosidase</keyword>
<organism evidence="5 6">
    <name type="scientific">Paenibacillus radicis</name>
    <name type="common">ex Xue et al. 2023</name>
    <dbReference type="NCBI Taxonomy" id="2972489"/>
    <lineage>
        <taxon>Bacteria</taxon>
        <taxon>Bacillati</taxon>
        <taxon>Bacillota</taxon>
        <taxon>Bacilli</taxon>
        <taxon>Bacillales</taxon>
        <taxon>Paenibacillaceae</taxon>
        <taxon>Paenibacillus</taxon>
    </lineage>
</organism>
<protein>
    <submittedName>
        <fullName evidence="5">Glycoside hydrolase family 28 protein</fullName>
    </submittedName>
</protein>
<reference evidence="5 6" key="1">
    <citation type="submission" date="2022-08" db="EMBL/GenBank/DDBJ databases">
        <title>Paenibacillus endoradicis sp. nov., Paenibacillus radicibacter sp. nov and Paenibacillus pararadicis sp. nov., three cold-adapted plant growth-promoting bacteria isolated from root of Larix gmelinii in Great Khingan.</title>
        <authorList>
            <person name="Xue H."/>
        </authorList>
    </citation>
    <scope>NUCLEOTIDE SEQUENCE [LARGE SCALE GENOMIC DNA]</scope>
    <source>
        <strain evidence="5 6">N5-1-1-5</strain>
    </source>
</reference>
<sequence>MSAINIKDFGAIGDGISLDTLAIQAAIDFCNEQGGGTVTVPKGNYLSGTLMLKSNVNLHLEATGRIVSSMDEKDFTPDPNVGTCGLISARHASCVSVTGPGIIDGQGERFLQADDGQGDHVLLPLQDFRPKLVDLEGCTDVLFRDVTLYRASSWCLHMTGCRRVNVQGIKILGQLRGPNNDGIDPDSCSDVHISDCHIEAGDDCIVLKTTKHGAAAYGACENITVTNCTMISRSCALKIGTETFADIRNVVFQNCVIRYSNRGLGVWARNGGTIENILFSNIIVQTRLFSDEFEQQRKRKWWGKGEAIFVSAERRREHGFPGIIRNIRFEHILAEAENAVYLEGSEESIIEGISIHGLKLKMRDESGYPGGVFDSNPSYRGVFHHPIPAVFCRYGKHITLKDIDIEWQSPLNKHWSNALYGEHLERLSLSEFRGAPAESGGTAIELKHADGVSVQNCKAELGTGTFLLLDDVPASGLFVVGNDMLEAETAVRFADGTSPHYFAAANRMPDGGAS</sequence>
<comment type="similarity">
    <text evidence="1 4">Belongs to the glycosyl hydrolase 28 family.</text>
</comment>
<dbReference type="PANTHER" id="PTHR31339:SF0">
    <property type="entry name" value="PECTIN LYASE-LIKE SUPERFAMILY PROTEIN"/>
    <property type="match status" value="1"/>
</dbReference>
<dbReference type="InterPro" id="IPR000743">
    <property type="entry name" value="Glyco_hydro_28"/>
</dbReference>
<dbReference type="GO" id="GO:0016787">
    <property type="term" value="F:hydrolase activity"/>
    <property type="evidence" value="ECO:0007669"/>
    <property type="project" value="UniProtKB-KW"/>
</dbReference>
<evidence type="ECO:0000256" key="1">
    <source>
        <dbReference type="ARBA" id="ARBA00008834"/>
    </source>
</evidence>
<dbReference type="Pfam" id="PF00295">
    <property type="entry name" value="Glyco_hydro_28"/>
    <property type="match status" value="1"/>
</dbReference>
<dbReference type="Gene3D" id="2.160.20.10">
    <property type="entry name" value="Single-stranded right-handed beta-helix, Pectin lyase-like"/>
    <property type="match status" value="1"/>
</dbReference>
<gene>
    <name evidence="5" type="ORF">NV381_24740</name>
</gene>
<dbReference type="EMBL" id="JANQBD010000019">
    <property type="protein sequence ID" value="MCR8634405.1"/>
    <property type="molecule type" value="Genomic_DNA"/>
</dbReference>
<dbReference type="PANTHER" id="PTHR31339">
    <property type="entry name" value="PECTIN LYASE-RELATED"/>
    <property type="match status" value="1"/>
</dbReference>
<evidence type="ECO:0000256" key="3">
    <source>
        <dbReference type="ARBA" id="ARBA00023295"/>
    </source>
</evidence>
<evidence type="ECO:0000313" key="5">
    <source>
        <dbReference type="EMBL" id="MCR8634405.1"/>
    </source>
</evidence>
<evidence type="ECO:0000256" key="4">
    <source>
        <dbReference type="RuleBase" id="RU361169"/>
    </source>
</evidence>